<protein>
    <submittedName>
        <fullName evidence="1">Uncharacterized protein</fullName>
    </submittedName>
</protein>
<proteinExistence type="predicted"/>
<accession>A0A3R6AJZ5</accession>
<dbReference type="Proteomes" id="UP000285693">
    <property type="component" value="Unassembled WGS sequence"/>
</dbReference>
<comment type="caution">
    <text evidence="1">The sequence shown here is derived from an EMBL/GenBank/DDBJ whole genome shotgun (WGS) entry which is preliminary data.</text>
</comment>
<evidence type="ECO:0000313" key="1">
    <source>
        <dbReference type="EMBL" id="RGU47218.1"/>
    </source>
</evidence>
<gene>
    <name evidence="1" type="ORF">DWW65_02190</name>
</gene>
<dbReference type="EMBL" id="QRXY01000002">
    <property type="protein sequence ID" value="RGU47218.1"/>
    <property type="molecule type" value="Genomic_DNA"/>
</dbReference>
<dbReference type="AlphaFoldDB" id="A0A3R6AJZ5"/>
<evidence type="ECO:0000313" key="2">
    <source>
        <dbReference type="Proteomes" id="UP000285693"/>
    </source>
</evidence>
<reference evidence="1 2" key="1">
    <citation type="submission" date="2018-08" db="EMBL/GenBank/DDBJ databases">
        <title>A genome reference for cultivated species of the human gut microbiota.</title>
        <authorList>
            <person name="Zou Y."/>
            <person name="Xue W."/>
            <person name="Luo G."/>
        </authorList>
    </citation>
    <scope>NUCLEOTIDE SEQUENCE [LARGE SCALE GENOMIC DNA]</scope>
    <source>
        <strain evidence="1 2">AF16-31</strain>
    </source>
</reference>
<name>A0A3R6AJZ5_9FIRM</name>
<sequence>MIQQGKTLPVKYSGRHGKIISFDSLIVQWREDSKIVEAIADTIFAFRGFSEWFAQWNRKR</sequence>
<organism evidence="1 2">
    <name type="scientific">Coprococcus comes</name>
    <dbReference type="NCBI Taxonomy" id="410072"/>
    <lineage>
        <taxon>Bacteria</taxon>
        <taxon>Bacillati</taxon>
        <taxon>Bacillota</taxon>
        <taxon>Clostridia</taxon>
        <taxon>Lachnospirales</taxon>
        <taxon>Lachnospiraceae</taxon>
        <taxon>Coprococcus</taxon>
    </lineage>
</organism>